<proteinExistence type="predicted"/>
<evidence type="ECO:0000313" key="2">
    <source>
        <dbReference type="EMBL" id="KAF8436486.1"/>
    </source>
</evidence>
<dbReference type="Proteomes" id="UP001194468">
    <property type="component" value="Unassembled WGS sequence"/>
</dbReference>
<gene>
    <name evidence="2" type="ORF">L210DRAFT_2454868</name>
</gene>
<dbReference type="AlphaFoldDB" id="A0AAD4BQ63"/>
<feature type="region of interest" description="Disordered" evidence="1">
    <location>
        <begin position="1"/>
        <end position="89"/>
    </location>
</feature>
<feature type="compositionally biased region" description="Basic and acidic residues" evidence="1">
    <location>
        <begin position="68"/>
        <end position="78"/>
    </location>
</feature>
<reference evidence="2" key="1">
    <citation type="submission" date="2019-10" db="EMBL/GenBank/DDBJ databases">
        <authorList>
            <consortium name="DOE Joint Genome Institute"/>
            <person name="Kuo A."/>
            <person name="Miyauchi S."/>
            <person name="Kiss E."/>
            <person name="Drula E."/>
            <person name="Kohler A."/>
            <person name="Sanchez-Garcia M."/>
            <person name="Andreopoulos B."/>
            <person name="Barry K.W."/>
            <person name="Bonito G."/>
            <person name="Buee M."/>
            <person name="Carver A."/>
            <person name="Chen C."/>
            <person name="Cichocki N."/>
            <person name="Clum A."/>
            <person name="Culley D."/>
            <person name="Crous P.W."/>
            <person name="Fauchery L."/>
            <person name="Girlanda M."/>
            <person name="Hayes R."/>
            <person name="Keri Z."/>
            <person name="LaButti K."/>
            <person name="Lipzen A."/>
            <person name="Lombard V."/>
            <person name="Magnuson J."/>
            <person name="Maillard F."/>
            <person name="Morin E."/>
            <person name="Murat C."/>
            <person name="Nolan M."/>
            <person name="Ohm R."/>
            <person name="Pangilinan J."/>
            <person name="Pereira M."/>
            <person name="Perotto S."/>
            <person name="Peter M."/>
            <person name="Riley R."/>
            <person name="Sitrit Y."/>
            <person name="Stielow B."/>
            <person name="Szollosi G."/>
            <person name="Zifcakova L."/>
            <person name="Stursova M."/>
            <person name="Spatafora J.W."/>
            <person name="Tedersoo L."/>
            <person name="Vaario L.-M."/>
            <person name="Yamada A."/>
            <person name="Yan M."/>
            <person name="Wang P."/>
            <person name="Xu J."/>
            <person name="Bruns T."/>
            <person name="Baldrian P."/>
            <person name="Vilgalys R."/>
            <person name="Henrissat B."/>
            <person name="Grigoriev I.V."/>
            <person name="Hibbett D."/>
            <person name="Nagy L.G."/>
            <person name="Martin F.M."/>
        </authorList>
    </citation>
    <scope>NUCLEOTIDE SEQUENCE</scope>
    <source>
        <strain evidence="2">BED1</strain>
    </source>
</reference>
<evidence type="ECO:0000256" key="1">
    <source>
        <dbReference type="SAM" id="MobiDB-lite"/>
    </source>
</evidence>
<organism evidence="2 3">
    <name type="scientific">Boletus edulis BED1</name>
    <dbReference type="NCBI Taxonomy" id="1328754"/>
    <lineage>
        <taxon>Eukaryota</taxon>
        <taxon>Fungi</taxon>
        <taxon>Dikarya</taxon>
        <taxon>Basidiomycota</taxon>
        <taxon>Agaricomycotina</taxon>
        <taxon>Agaricomycetes</taxon>
        <taxon>Agaricomycetidae</taxon>
        <taxon>Boletales</taxon>
        <taxon>Boletineae</taxon>
        <taxon>Boletaceae</taxon>
        <taxon>Boletoideae</taxon>
        <taxon>Boletus</taxon>
    </lineage>
</organism>
<sequence>MNCDAVSAMSSDKARRRSLMSLVFAPPPRRSSSPHCSSSPVSAHPPTTPCLHSNSGASQLTSLGSGAREPDCRADAPARRSHPPSQLTPHRQVPIVIPVALHDVALVVLTAEDVFSPTRVEEDVQSGGQARLPGRQGAFSKRHWHPQIGDHIKFLSYRSKISRSRLSRGQRTWNTWRFRACVKSQLYYDLPTLAALGVSRRGHSTPPPLAVGFDREPSCLFTTTTNVTRVTDAPSCEVFYVLVLTQGSVFSSQKPSLFLW</sequence>
<dbReference type="EMBL" id="WHUW01000021">
    <property type="protein sequence ID" value="KAF8436486.1"/>
    <property type="molecule type" value="Genomic_DNA"/>
</dbReference>
<feature type="compositionally biased region" description="Polar residues" evidence="1">
    <location>
        <begin position="50"/>
        <end position="64"/>
    </location>
</feature>
<feature type="compositionally biased region" description="Low complexity" evidence="1">
    <location>
        <begin position="30"/>
        <end position="45"/>
    </location>
</feature>
<evidence type="ECO:0000313" key="3">
    <source>
        <dbReference type="Proteomes" id="UP001194468"/>
    </source>
</evidence>
<accession>A0AAD4BQ63</accession>
<comment type="caution">
    <text evidence="2">The sequence shown here is derived from an EMBL/GenBank/DDBJ whole genome shotgun (WGS) entry which is preliminary data.</text>
</comment>
<keyword evidence="3" id="KW-1185">Reference proteome</keyword>
<name>A0AAD4BQ63_BOLED</name>
<protein>
    <submittedName>
        <fullName evidence="2">Uncharacterized protein</fullName>
    </submittedName>
</protein>
<reference evidence="2" key="2">
    <citation type="journal article" date="2020" name="Nat. Commun.">
        <title>Large-scale genome sequencing of mycorrhizal fungi provides insights into the early evolution of symbiotic traits.</title>
        <authorList>
            <person name="Miyauchi S."/>
            <person name="Kiss E."/>
            <person name="Kuo A."/>
            <person name="Drula E."/>
            <person name="Kohler A."/>
            <person name="Sanchez-Garcia M."/>
            <person name="Morin E."/>
            <person name="Andreopoulos B."/>
            <person name="Barry K.W."/>
            <person name="Bonito G."/>
            <person name="Buee M."/>
            <person name="Carver A."/>
            <person name="Chen C."/>
            <person name="Cichocki N."/>
            <person name="Clum A."/>
            <person name="Culley D."/>
            <person name="Crous P.W."/>
            <person name="Fauchery L."/>
            <person name="Girlanda M."/>
            <person name="Hayes R.D."/>
            <person name="Keri Z."/>
            <person name="LaButti K."/>
            <person name="Lipzen A."/>
            <person name="Lombard V."/>
            <person name="Magnuson J."/>
            <person name="Maillard F."/>
            <person name="Murat C."/>
            <person name="Nolan M."/>
            <person name="Ohm R.A."/>
            <person name="Pangilinan J."/>
            <person name="Pereira M.F."/>
            <person name="Perotto S."/>
            <person name="Peter M."/>
            <person name="Pfister S."/>
            <person name="Riley R."/>
            <person name="Sitrit Y."/>
            <person name="Stielow J.B."/>
            <person name="Szollosi G."/>
            <person name="Zifcakova L."/>
            <person name="Stursova M."/>
            <person name="Spatafora J.W."/>
            <person name="Tedersoo L."/>
            <person name="Vaario L.M."/>
            <person name="Yamada A."/>
            <person name="Yan M."/>
            <person name="Wang P."/>
            <person name="Xu J."/>
            <person name="Bruns T."/>
            <person name="Baldrian P."/>
            <person name="Vilgalys R."/>
            <person name="Dunand C."/>
            <person name="Henrissat B."/>
            <person name="Grigoriev I.V."/>
            <person name="Hibbett D."/>
            <person name="Nagy L.G."/>
            <person name="Martin F.M."/>
        </authorList>
    </citation>
    <scope>NUCLEOTIDE SEQUENCE</scope>
    <source>
        <strain evidence="2">BED1</strain>
    </source>
</reference>